<evidence type="ECO:0000259" key="3">
    <source>
        <dbReference type="Pfam" id="PF00296"/>
    </source>
</evidence>
<dbReference type="GO" id="GO:0005829">
    <property type="term" value="C:cytosol"/>
    <property type="evidence" value="ECO:0007669"/>
    <property type="project" value="TreeGrafter"/>
</dbReference>
<comment type="similarity">
    <text evidence="1">To bacterial alkanal monooxygenase alpha and beta chains.</text>
</comment>
<dbReference type="InterPro" id="IPR036661">
    <property type="entry name" value="Luciferase-like_sf"/>
</dbReference>
<protein>
    <recommendedName>
        <fullName evidence="2">Luciferase-like monooxygenase</fullName>
    </recommendedName>
</protein>
<evidence type="ECO:0000256" key="1">
    <source>
        <dbReference type="ARBA" id="ARBA00007789"/>
    </source>
</evidence>
<dbReference type="Gene3D" id="3.20.20.30">
    <property type="entry name" value="Luciferase-like domain"/>
    <property type="match status" value="1"/>
</dbReference>
<reference evidence="4 5" key="1">
    <citation type="submission" date="2018-06" db="EMBL/GenBank/DDBJ databases">
        <authorList>
            <consortium name="Pathogen Informatics"/>
            <person name="Doyle S."/>
        </authorList>
    </citation>
    <scope>NUCLEOTIDE SEQUENCE [LARGE SCALE GENOMIC DNA]</scope>
    <source>
        <strain evidence="4 5">NCTC8500</strain>
    </source>
</reference>
<keyword evidence="4" id="KW-0560">Oxidoreductase</keyword>
<dbReference type="EMBL" id="UGFG01000001">
    <property type="protein sequence ID" value="STM36816.1"/>
    <property type="molecule type" value="Genomic_DNA"/>
</dbReference>
<dbReference type="InterPro" id="IPR011251">
    <property type="entry name" value="Luciferase-like_dom"/>
</dbReference>
<sequence>MTDKTIAFSLLDLAPIPEGSSAREAFSHSLDLARLAEKRGYHRYWLAEHHNMTGIASAATSVLIGYLAANTTTLHLGSGGVMLPNHSPLVIAEQFGTLNTLYPGRIDLGLGRAPGSDQRTMMALRRHMSGDIDNFPRDVAELVDWFDARDPNPHVRPVPGYGEKIPVWLLGSSLYSAQLAAQLGLPFAFASHFAPDMLFQALHLYRSNFKPSARLEKPYAMVCINIIAADSNRDAEFLFTSMQQAFVKLRRGETGQLPPPIQNMDQFWSPSEQYGVQQALSMSLVGDKAKCVMACSRSCAKPTPMRLWSTGRFSTTRRGCIRLSWRWMLRKSCWDSVS</sequence>
<name>A0A377DKX8_ECOLX</name>
<dbReference type="GO" id="GO:0004497">
    <property type="term" value="F:monooxygenase activity"/>
    <property type="evidence" value="ECO:0007669"/>
    <property type="project" value="UniProtKB-KW"/>
</dbReference>
<proteinExistence type="predicted"/>
<keyword evidence="4" id="KW-0503">Monooxygenase</keyword>
<dbReference type="InterPro" id="IPR019949">
    <property type="entry name" value="CmoO-like"/>
</dbReference>
<dbReference type="FunFam" id="3.20.20.30:FF:000002">
    <property type="entry name" value="LLM class flavin-dependent oxidoreductase"/>
    <property type="match status" value="1"/>
</dbReference>
<dbReference type="GO" id="GO:0016705">
    <property type="term" value="F:oxidoreductase activity, acting on paired donors, with incorporation or reduction of molecular oxygen"/>
    <property type="evidence" value="ECO:0007669"/>
    <property type="project" value="InterPro"/>
</dbReference>
<gene>
    <name evidence="4" type="primary">limB</name>
    <name evidence="4" type="ORF">NCTC8500_00526</name>
</gene>
<dbReference type="SUPFAM" id="SSF51679">
    <property type="entry name" value="Bacterial luciferase-like"/>
    <property type="match status" value="1"/>
</dbReference>
<accession>A0A377DKX8</accession>
<dbReference type="Proteomes" id="UP000254429">
    <property type="component" value="Unassembled WGS sequence"/>
</dbReference>
<dbReference type="Pfam" id="PF00296">
    <property type="entry name" value="Bac_luciferase"/>
    <property type="match status" value="1"/>
</dbReference>
<evidence type="ECO:0000313" key="5">
    <source>
        <dbReference type="Proteomes" id="UP000254429"/>
    </source>
</evidence>
<organism evidence="4 5">
    <name type="scientific">Escherichia coli</name>
    <dbReference type="NCBI Taxonomy" id="562"/>
    <lineage>
        <taxon>Bacteria</taxon>
        <taxon>Pseudomonadati</taxon>
        <taxon>Pseudomonadota</taxon>
        <taxon>Gammaproteobacteria</taxon>
        <taxon>Enterobacterales</taxon>
        <taxon>Enterobacteriaceae</taxon>
        <taxon>Escherichia</taxon>
    </lineage>
</organism>
<dbReference type="PANTHER" id="PTHR30137:SF6">
    <property type="entry name" value="LUCIFERASE-LIKE MONOOXYGENASE"/>
    <property type="match status" value="1"/>
</dbReference>
<evidence type="ECO:0000256" key="2">
    <source>
        <dbReference type="ARBA" id="ARBA00074555"/>
    </source>
</evidence>
<feature type="domain" description="Luciferase-like" evidence="3">
    <location>
        <begin position="8"/>
        <end position="245"/>
    </location>
</feature>
<dbReference type="NCBIfam" id="TIGR03558">
    <property type="entry name" value="oxido_grp_1"/>
    <property type="match status" value="1"/>
</dbReference>
<dbReference type="PANTHER" id="PTHR30137">
    <property type="entry name" value="LUCIFERASE-LIKE MONOOXYGENASE"/>
    <property type="match status" value="1"/>
</dbReference>
<dbReference type="NCBIfam" id="NF007802">
    <property type="entry name" value="PRK10508.1"/>
    <property type="match status" value="1"/>
</dbReference>
<dbReference type="AlphaFoldDB" id="A0A377DKX8"/>
<dbReference type="InterPro" id="IPR050766">
    <property type="entry name" value="Bact_Lucif_Oxidored"/>
</dbReference>
<evidence type="ECO:0000313" key="4">
    <source>
        <dbReference type="EMBL" id="STM36816.1"/>
    </source>
</evidence>